<dbReference type="Pfam" id="PF05036">
    <property type="entry name" value="SPOR"/>
    <property type="match status" value="1"/>
</dbReference>
<comment type="function">
    <text evidence="4">Lytic transglycosylase with a strong preference for naked glycan strands that lack stem peptides.</text>
</comment>
<keyword evidence="2 4" id="KW-0456">Lyase</keyword>
<evidence type="ECO:0000256" key="4">
    <source>
        <dbReference type="HAMAP-Rule" id="MF_02071"/>
    </source>
</evidence>
<dbReference type="SUPFAM" id="SSF50685">
    <property type="entry name" value="Barwin-like endoglucanases"/>
    <property type="match status" value="1"/>
</dbReference>
<dbReference type="Pfam" id="PF03330">
    <property type="entry name" value="DPBB_1"/>
    <property type="match status" value="1"/>
</dbReference>
<dbReference type="NCBIfam" id="TIGR00413">
    <property type="entry name" value="rlpA"/>
    <property type="match status" value="1"/>
</dbReference>
<evidence type="ECO:0000259" key="6">
    <source>
        <dbReference type="PROSITE" id="PS51724"/>
    </source>
</evidence>
<evidence type="ECO:0000256" key="3">
    <source>
        <dbReference type="ARBA" id="ARBA00023316"/>
    </source>
</evidence>
<dbReference type="PANTHER" id="PTHR34183:SF1">
    <property type="entry name" value="ENDOLYTIC PEPTIDOGLYCAN TRANSGLYCOSYLASE RLPA"/>
    <property type="match status" value="1"/>
</dbReference>
<dbReference type="Gene3D" id="2.40.40.10">
    <property type="entry name" value="RlpA-like domain"/>
    <property type="match status" value="1"/>
</dbReference>
<dbReference type="EMBL" id="NDXW01000001">
    <property type="protein sequence ID" value="RDH42623.1"/>
    <property type="molecule type" value="Genomic_DNA"/>
</dbReference>
<keyword evidence="3 4" id="KW-0961">Cell wall biogenesis/degradation</keyword>
<dbReference type="InterPro" id="IPR007730">
    <property type="entry name" value="SPOR-like_dom"/>
</dbReference>
<dbReference type="PROSITE" id="PS51724">
    <property type="entry name" value="SPOR"/>
    <property type="match status" value="1"/>
</dbReference>
<dbReference type="HAMAP" id="MF_02071">
    <property type="entry name" value="RlpA"/>
    <property type="match status" value="1"/>
</dbReference>
<evidence type="ECO:0000313" key="8">
    <source>
        <dbReference type="Proteomes" id="UP000257039"/>
    </source>
</evidence>
<accession>A0A4P9VHN8</accession>
<evidence type="ECO:0000256" key="2">
    <source>
        <dbReference type="ARBA" id="ARBA00023239"/>
    </source>
</evidence>
<dbReference type="InterPro" id="IPR034718">
    <property type="entry name" value="RlpA"/>
</dbReference>
<dbReference type="Gene3D" id="3.30.70.1070">
    <property type="entry name" value="Sporulation related repeat"/>
    <property type="match status" value="1"/>
</dbReference>
<evidence type="ECO:0000256" key="5">
    <source>
        <dbReference type="RuleBase" id="RU003495"/>
    </source>
</evidence>
<protein>
    <recommendedName>
        <fullName evidence="4">Endolytic peptidoglycan transglycosylase RlpA</fullName>
        <ecNumber evidence="4">4.2.2.-</ecNumber>
    </recommendedName>
</protein>
<dbReference type="SUPFAM" id="SSF110997">
    <property type="entry name" value="Sporulation related repeat"/>
    <property type="match status" value="1"/>
</dbReference>
<dbReference type="GO" id="GO:0009279">
    <property type="term" value="C:cell outer membrane"/>
    <property type="evidence" value="ECO:0007669"/>
    <property type="project" value="TreeGrafter"/>
</dbReference>
<dbReference type="PANTHER" id="PTHR34183">
    <property type="entry name" value="ENDOLYTIC PEPTIDOGLYCAN TRANSGLYCOSYLASE RLPA"/>
    <property type="match status" value="1"/>
</dbReference>
<dbReference type="Proteomes" id="UP000257039">
    <property type="component" value="Unassembled WGS sequence"/>
</dbReference>
<reference evidence="7 8" key="1">
    <citation type="submission" date="2017-04" db="EMBL/GenBank/DDBJ databases">
        <title>Draft genome sequence of Zooshikella ganghwensis VG4 isolated from Red Sea sediments.</title>
        <authorList>
            <person name="Rehman Z."/>
            <person name="Alam I."/>
            <person name="Kamau A."/>
            <person name="Bajic V."/>
            <person name="Leiknes T."/>
        </authorList>
    </citation>
    <scope>NUCLEOTIDE SEQUENCE [LARGE SCALE GENOMIC DNA]</scope>
    <source>
        <strain evidence="7 8">VG4</strain>
    </source>
</reference>
<dbReference type="CDD" id="cd22268">
    <property type="entry name" value="DPBB_RlpA-like"/>
    <property type="match status" value="1"/>
</dbReference>
<dbReference type="GO" id="GO:0008932">
    <property type="term" value="F:lytic endotransglycosylase activity"/>
    <property type="evidence" value="ECO:0007669"/>
    <property type="project" value="UniProtKB-UniRule"/>
</dbReference>
<dbReference type="EC" id="4.2.2.-" evidence="4"/>
<dbReference type="AlphaFoldDB" id="A0A4P9VHN8"/>
<sequence>MPLKDVNDGAPNGTFDASQIPDAVPQIHKGPVKNSPYTVLGKKYYPLKTAVGYQAQGIASWYGTKFHGKATAIGETYNMYSMTAAHKTLPIPSYVRVTNLKNGRSAIVRVNDRGPFVKGREIDLSYAAALKLGFQQQGTASVRVEGIDPRTYKASYTSVTNKPLLKTAVKKDAGSSHLLSTYQAAKPQTDRYADTPGKAHTTGASSAHSKKLFLQVAALQDQQSAFKLRHRLQQLTGMPVKIVEGTDTQRPLHKVRIGPLPSSTVVNKIQQQLNEARLGKPHLVVE</sequence>
<feature type="domain" description="SPOR" evidence="6">
    <location>
        <begin position="206"/>
        <end position="286"/>
    </location>
</feature>
<name>A0A4P9VHN8_9GAMM</name>
<evidence type="ECO:0000313" key="7">
    <source>
        <dbReference type="EMBL" id="RDH42623.1"/>
    </source>
</evidence>
<organism evidence="7 8">
    <name type="scientific">Zooshikella ganghwensis</name>
    <dbReference type="NCBI Taxonomy" id="202772"/>
    <lineage>
        <taxon>Bacteria</taxon>
        <taxon>Pseudomonadati</taxon>
        <taxon>Pseudomonadota</taxon>
        <taxon>Gammaproteobacteria</taxon>
        <taxon>Oceanospirillales</taxon>
        <taxon>Zooshikellaceae</taxon>
        <taxon>Zooshikella</taxon>
    </lineage>
</organism>
<dbReference type="InterPro" id="IPR009009">
    <property type="entry name" value="RlpA-like_DPBB"/>
</dbReference>
<dbReference type="GO" id="GO:0000270">
    <property type="term" value="P:peptidoglycan metabolic process"/>
    <property type="evidence" value="ECO:0007669"/>
    <property type="project" value="UniProtKB-UniRule"/>
</dbReference>
<evidence type="ECO:0000256" key="1">
    <source>
        <dbReference type="ARBA" id="ARBA00022729"/>
    </source>
</evidence>
<proteinExistence type="inferred from homology"/>
<keyword evidence="1" id="KW-0732">Signal</keyword>
<gene>
    <name evidence="4" type="primary">rlpA</name>
    <name evidence="7" type="ORF">B9G39_03715</name>
</gene>
<comment type="similarity">
    <text evidence="4 5">Belongs to the RlpA family.</text>
</comment>
<dbReference type="InterPro" id="IPR036908">
    <property type="entry name" value="RlpA-like_sf"/>
</dbReference>
<dbReference type="GO" id="GO:0071555">
    <property type="term" value="P:cell wall organization"/>
    <property type="evidence" value="ECO:0007669"/>
    <property type="project" value="UniProtKB-KW"/>
</dbReference>
<dbReference type="GO" id="GO:0042834">
    <property type="term" value="F:peptidoglycan binding"/>
    <property type="evidence" value="ECO:0007669"/>
    <property type="project" value="InterPro"/>
</dbReference>
<dbReference type="InterPro" id="IPR036680">
    <property type="entry name" value="SPOR-like_sf"/>
</dbReference>
<keyword evidence="8" id="KW-1185">Reference proteome</keyword>
<dbReference type="InterPro" id="IPR012997">
    <property type="entry name" value="RplA"/>
</dbReference>
<dbReference type="RefSeq" id="WP_094786101.1">
    <property type="nucleotide sequence ID" value="NZ_NDXW01000001.1"/>
</dbReference>
<dbReference type="FunFam" id="2.40.40.10:FF:000003">
    <property type="entry name" value="Endolytic peptidoglycan transglycosylase RlpA"/>
    <property type="match status" value="1"/>
</dbReference>
<comment type="caution">
    <text evidence="7">The sequence shown here is derived from an EMBL/GenBank/DDBJ whole genome shotgun (WGS) entry which is preliminary data.</text>
</comment>